<keyword evidence="6" id="KW-0807">Transducer</keyword>
<dbReference type="Pfam" id="PF00001">
    <property type="entry name" value="7tm_1"/>
    <property type="match status" value="1"/>
</dbReference>
<keyword evidence="9" id="KW-1185">Reference proteome</keyword>
<dbReference type="SUPFAM" id="SSF81321">
    <property type="entry name" value="Family A G protein-coupled receptor-like"/>
    <property type="match status" value="1"/>
</dbReference>
<dbReference type="PROSITE" id="PS50262">
    <property type="entry name" value="G_PROTEIN_RECEP_F1_2"/>
    <property type="match status" value="1"/>
</dbReference>
<dbReference type="AlphaFoldDB" id="A0A6P8IMH6"/>
<evidence type="ECO:0000256" key="6">
    <source>
        <dbReference type="RuleBase" id="RU000688"/>
    </source>
</evidence>
<dbReference type="PRINTS" id="PR00237">
    <property type="entry name" value="GPCRRHODOPSN"/>
</dbReference>
<accession>A0A6P8IMH6</accession>
<evidence type="ECO:0000256" key="1">
    <source>
        <dbReference type="ARBA" id="ARBA00004651"/>
    </source>
</evidence>
<evidence type="ECO:0000256" key="3">
    <source>
        <dbReference type="ARBA" id="ARBA00022692"/>
    </source>
</evidence>
<evidence type="ECO:0000256" key="2">
    <source>
        <dbReference type="ARBA" id="ARBA00022475"/>
    </source>
</evidence>
<protein>
    <submittedName>
        <fullName evidence="10">Trace amine-associated receptor 9-like</fullName>
    </submittedName>
</protein>
<dbReference type="PROSITE" id="PS00237">
    <property type="entry name" value="G_PROTEIN_RECEP_F1_1"/>
    <property type="match status" value="1"/>
</dbReference>
<feature type="domain" description="G-protein coupled receptors family 1 profile" evidence="8">
    <location>
        <begin position="52"/>
        <end position="296"/>
    </location>
</feature>
<evidence type="ECO:0000259" key="8">
    <source>
        <dbReference type="PROSITE" id="PS50262"/>
    </source>
</evidence>
<dbReference type="PANTHER" id="PTHR22750">
    <property type="entry name" value="G-PROTEIN COUPLED RECEPTOR"/>
    <property type="match status" value="1"/>
</dbReference>
<feature type="transmembrane region" description="Helical" evidence="7">
    <location>
        <begin position="155"/>
        <end position="175"/>
    </location>
</feature>
<dbReference type="CDD" id="cd00637">
    <property type="entry name" value="7tm_classA_rhodopsin-like"/>
    <property type="match status" value="1"/>
</dbReference>
<feature type="transmembrane region" description="Helical" evidence="7">
    <location>
        <begin position="181"/>
        <end position="204"/>
    </location>
</feature>
<dbReference type="OrthoDB" id="9445642at2759"/>
<keyword evidence="5 7" id="KW-0472">Membrane</keyword>
<evidence type="ECO:0000313" key="9">
    <source>
        <dbReference type="Proteomes" id="UP000515163"/>
    </source>
</evidence>
<dbReference type="Proteomes" id="UP000515163">
    <property type="component" value="Unplaced"/>
</dbReference>
<feature type="unsure residue" description="I or L" evidence="10">
    <location>
        <position position="23"/>
    </location>
</feature>
<dbReference type="GO" id="GO:0004930">
    <property type="term" value="F:G protein-coupled receptor activity"/>
    <property type="evidence" value="ECO:0007669"/>
    <property type="project" value="UniProtKB-KW"/>
</dbReference>
<feature type="transmembrane region" description="Helical" evidence="7">
    <location>
        <begin position="113"/>
        <end position="134"/>
    </location>
</feature>
<keyword evidence="2" id="KW-1003">Cell membrane</keyword>
<keyword evidence="6" id="KW-0675">Receptor</keyword>
<evidence type="ECO:0000256" key="5">
    <source>
        <dbReference type="ARBA" id="ARBA00023136"/>
    </source>
</evidence>
<dbReference type="InParanoid" id="A0A6P8IMH6"/>
<dbReference type="InterPro" id="IPR000276">
    <property type="entry name" value="GPCR_Rhodpsn"/>
</dbReference>
<evidence type="ECO:0000313" key="10">
    <source>
        <dbReference type="RefSeq" id="XP_031568221.1"/>
    </source>
</evidence>
<dbReference type="GO" id="GO:0005886">
    <property type="term" value="C:plasma membrane"/>
    <property type="evidence" value="ECO:0007669"/>
    <property type="project" value="UniProtKB-SubCell"/>
</dbReference>
<keyword evidence="6" id="KW-0297">G-protein coupled receptor</keyword>
<gene>
    <name evidence="10" type="primary">LOC116302942</name>
</gene>
<feature type="transmembrane region" description="Helical" evidence="7">
    <location>
        <begin position="240"/>
        <end position="263"/>
    </location>
</feature>
<feature type="transmembrane region" description="Helical" evidence="7">
    <location>
        <begin position="275"/>
        <end position="298"/>
    </location>
</feature>
<dbReference type="InterPro" id="IPR017452">
    <property type="entry name" value="GPCR_Rhodpsn_7TM"/>
</dbReference>
<dbReference type="RefSeq" id="XP_031568221.1">
    <property type="nucleotide sequence ID" value="XM_031712361.1"/>
</dbReference>
<dbReference type="KEGG" id="aten:116302942"/>
<feature type="transmembrane region" description="Helical" evidence="7">
    <location>
        <begin position="35"/>
        <end position="61"/>
    </location>
</feature>
<name>A0A6P8IMH6_ACTTE</name>
<comment type="subcellular location">
    <subcellularLocation>
        <location evidence="1">Cell membrane</location>
        <topology evidence="1">Multi-pass membrane protein</topology>
    </subcellularLocation>
</comment>
<keyword evidence="4 7" id="KW-1133">Transmembrane helix</keyword>
<dbReference type="Gene3D" id="1.20.1070.10">
    <property type="entry name" value="Rhodopsin 7-helix transmembrane proteins"/>
    <property type="match status" value="1"/>
</dbReference>
<feature type="transmembrane region" description="Helical" evidence="7">
    <location>
        <begin position="73"/>
        <end position="93"/>
    </location>
</feature>
<proteinExistence type="inferred from homology"/>
<sequence length="335" mass="37359">MANSTTSPSYNECNFSTERFDQLSTNLTQSSRVTLLSFAVLNGLAALPTFMVNLLVTWTVLESPRLRSSNYNILVAILSFSDMLTGLVGQPLFVSFSACHAWDCVISCKLKVAFSVTSVLNTRWTLATLAIVCVERYLYIHHPLKYSNKVTIQKSFITVVVSWFTVAVGAAVQKIEHKHAFFVRRLVGLTFLLPVVAIIVFCSIKMHLTLRRQRRAIAVVLPQGVASRQSKVKEFKRIDVFQIALLIFALQYSPLVISQVFWTLKGPGLASSLKIITSSLTVTCIYSNSLINPFLYSIRLSDIRKGVRSKLPRFRATDLASSVVRVDINAANRDG</sequence>
<keyword evidence="3 6" id="KW-0812">Transmembrane</keyword>
<evidence type="ECO:0000256" key="7">
    <source>
        <dbReference type="SAM" id="Phobius"/>
    </source>
</evidence>
<reference evidence="10" key="1">
    <citation type="submission" date="2025-08" db="UniProtKB">
        <authorList>
            <consortium name="RefSeq"/>
        </authorList>
    </citation>
    <scope>IDENTIFICATION</scope>
    <source>
        <tissue evidence="10">Tentacle</tissue>
    </source>
</reference>
<organism evidence="9 10">
    <name type="scientific">Actinia tenebrosa</name>
    <name type="common">Australian red waratah sea anemone</name>
    <dbReference type="NCBI Taxonomy" id="6105"/>
    <lineage>
        <taxon>Eukaryota</taxon>
        <taxon>Metazoa</taxon>
        <taxon>Cnidaria</taxon>
        <taxon>Anthozoa</taxon>
        <taxon>Hexacorallia</taxon>
        <taxon>Actiniaria</taxon>
        <taxon>Actiniidae</taxon>
        <taxon>Actinia</taxon>
    </lineage>
</organism>
<evidence type="ECO:0000256" key="4">
    <source>
        <dbReference type="ARBA" id="ARBA00022989"/>
    </source>
</evidence>
<comment type="similarity">
    <text evidence="6">Belongs to the G-protein coupled receptor 1 family.</text>
</comment>